<dbReference type="Gene3D" id="1.10.287.130">
    <property type="match status" value="1"/>
</dbReference>
<dbReference type="OrthoDB" id="9772100at2"/>
<evidence type="ECO:0000256" key="14">
    <source>
        <dbReference type="ARBA" id="ARBA00023136"/>
    </source>
</evidence>
<dbReference type="InterPro" id="IPR003661">
    <property type="entry name" value="HisK_dim/P_dom"/>
</dbReference>
<evidence type="ECO:0000256" key="2">
    <source>
        <dbReference type="ARBA" id="ARBA00004429"/>
    </source>
</evidence>
<evidence type="ECO:0000313" key="18">
    <source>
        <dbReference type="EMBL" id="RQP21728.1"/>
    </source>
</evidence>
<dbReference type="CDD" id="cd00082">
    <property type="entry name" value="HisKA"/>
    <property type="match status" value="1"/>
</dbReference>
<dbReference type="InterPro" id="IPR003594">
    <property type="entry name" value="HATPase_dom"/>
</dbReference>
<keyword evidence="14 16" id="KW-0472">Membrane</keyword>
<dbReference type="FunFam" id="1.10.287.130:FF:000049">
    <property type="entry name" value="C4-dicarboxylate transport sensor protein DctB"/>
    <property type="match status" value="1"/>
</dbReference>
<name>A0A3N7HI63_9BURK</name>
<proteinExistence type="predicted"/>
<dbReference type="InterPro" id="IPR036097">
    <property type="entry name" value="HisK_dim/P_sf"/>
</dbReference>
<comment type="subcellular location">
    <subcellularLocation>
        <location evidence="2">Cell inner membrane</location>
        <topology evidence="2">Multi-pass membrane protein</topology>
    </subcellularLocation>
</comment>
<evidence type="ECO:0000256" key="8">
    <source>
        <dbReference type="ARBA" id="ARBA00022692"/>
    </source>
</evidence>
<keyword evidence="10" id="KW-0418">Kinase</keyword>
<dbReference type="RefSeq" id="WP_124543141.1">
    <property type="nucleotide sequence ID" value="NZ_QUSW01000009.1"/>
</dbReference>
<dbReference type="GO" id="GO:0005886">
    <property type="term" value="C:plasma membrane"/>
    <property type="evidence" value="ECO:0007669"/>
    <property type="project" value="UniProtKB-SubCell"/>
</dbReference>
<evidence type="ECO:0000256" key="16">
    <source>
        <dbReference type="SAM" id="Phobius"/>
    </source>
</evidence>
<evidence type="ECO:0000256" key="9">
    <source>
        <dbReference type="ARBA" id="ARBA00022741"/>
    </source>
</evidence>
<dbReference type="InterPro" id="IPR036890">
    <property type="entry name" value="HATPase_C_sf"/>
</dbReference>
<feature type="transmembrane region" description="Helical" evidence="16">
    <location>
        <begin position="65"/>
        <end position="86"/>
    </location>
</feature>
<dbReference type="Pfam" id="PF02518">
    <property type="entry name" value="HATPase_c"/>
    <property type="match status" value="1"/>
</dbReference>
<dbReference type="EMBL" id="QUSW01000009">
    <property type="protein sequence ID" value="RQP21728.1"/>
    <property type="molecule type" value="Genomic_DNA"/>
</dbReference>
<keyword evidence="11" id="KW-0067">ATP-binding</keyword>
<comment type="caution">
    <text evidence="18">The sequence shown here is derived from an EMBL/GenBank/DDBJ whole genome shotgun (WGS) entry which is preliminary data.</text>
</comment>
<keyword evidence="8 16" id="KW-0812">Transmembrane</keyword>
<evidence type="ECO:0000259" key="17">
    <source>
        <dbReference type="PROSITE" id="PS50109"/>
    </source>
</evidence>
<keyword evidence="4" id="KW-1003">Cell membrane</keyword>
<evidence type="ECO:0000256" key="15">
    <source>
        <dbReference type="ARBA" id="ARBA00073143"/>
    </source>
</evidence>
<feature type="domain" description="Histidine kinase" evidence="17">
    <location>
        <begin position="280"/>
        <end position="491"/>
    </location>
</feature>
<dbReference type="SUPFAM" id="SSF55874">
    <property type="entry name" value="ATPase domain of HSP90 chaperone/DNA topoisomerase II/histidine kinase"/>
    <property type="match status" value="1"/>
</dbReference>
<reference evidence="18 19" key="1">
    <citation type="submission" date="2018-08" db="EMBL/GenBank/DDBJ databases">
        <authorList>
            <person name="Khan S.A."/>
            <person name="Jeon C.O."/>
            <person name="Chun B.H."/>
            <person name="Jeong S.E."/>
        </authorList>
    </citation>
    <scope>NUCLEOTIDE SEQUENCE [LARGE SCALE GENOMIC DNA]</scope>
    <source>
        <strain evidence="18 19">S-16</strain>
    </source>
</reference>
<dbReference type="EC" id="2.7.13.3" evidence="3"/>
<evidence type="ECO:0000256" key="5">
    <source>
        <dbReference type="ARBA" id="ARBA00022519"/>
    </source>
</evidence>
<evidence type="ECO:0000256" key="7">
    <source>
        <dbReference type="ARBA" id="ARBA00022679"/>
    </source>
</evidence>
<dbReference type="PANTHER" id="PTHR43065:SF46">
    <property type="entry name" value="C4-DICARBOXYLATE TRANSPORT SENSOR PROTEIN DCTB"/>
    <property type="match status" value="1"/>
</dbReference>
<dbReference type="PRINTS" id="PR00344">
    <property type="entry name" value="BCTRLSENSOR"/>
</dbReference>
<organism evidence="18 19">
    <name type="scientific">Piscinibacter terrae</name>
    <dbReference type="NCBI Taxonomy" id="2496871"/>
    <lineage>
        <taxon>Bacteria</taxon>
        <taxon>Pseudomonadati</taxon>
        <taxon>Pseudomonadota</taxon>
        <taxon>Betaproteobacteria</taxon>
        <taxon>Burkholderiales</taxon>
        <taxon>Sphaerotilaceae</taxon>
        <taxon>Piscinibacter</taxon>
    </lineage>
</organism>
<feature type="transmembrane region" description="Helical" evidence="16">
    <location>
        <begin position="40"/>
        <end position="59"/>
    </location>
</feature>
<dbReference type="PANTHER" id="PTHR43065">
    <property type="entry name" value="SENSOR HISTIDINE KINASE"/>
    <property type="match status" value="1"/>
</dbReference>
<keyword evidence="13" id="KW-0902">Two-component regulatory system</keyword>
<evidence type="ECO:0000256" key="13">
    <source>
        <dbReference type="ARBA" id="ARBA00023012"/>
    </source>
</evidence>
<dbReference type="SMART" id="SM00387">
    <property type="entry name" value="HATPase_c"/>
    <property type="match status" value="1"/>
</dbReference>
<dbReference type="SUPFAM" id="SSF47384">
    <property type="entry name" value="Homodimeric domain of signal transducing histidine kinase"/>
    <property type="match status" value="1"/>
</dbReference>
<reference evidence="18 19" key="2">
    <citation type="submission" date="2018-12" db="EMBL/GenBank/DDBJ databases">
        <title>Rhizobacter gummiphilus sp. nov., a rubber-degrading bacterium isolated from the soil of a botanical garden in Japan.</title>
        <authorList>
            <person name="Shunsuke S.S."/>
        </authorList>
    </citation>
    <scope>NUCLEOTIDE SEQUENCE [LARGE SCALE GENOMIC DNA]</scope>
    <source>
        <strain evidence="18 19">S-16</strain>
    </source>
</reference>
<evidence type="ECO:0000256" key="1">
    <source>
        <dbReference type="ARBA" id="ARBA00000085"/>
    </source>
</evidence>
<evidence type="ECO:0000256" key="10">
    <source>
        <dbReference type="ARBA" id="ARBA00022777"/>
    </source>
</evidence>
<feature type="transmembrane region" description="Helical" evidence="16">
    <location>
        <begin position="177"/>
        <end position="201"/>
    </location>
</feature>
<gene>
    <name evidence="18" type="ORF">DZC73_25105</name>
</gene>
<dbReference type="GO" id="GO:0005524">
    <property type="term" value="F:ATP binding"/>
    <property type="evidence" value="ECO:0007669"/>
    <property type="project" value="UniProtKB-KW"/>
</dbReference>
<evidence type="ECO:0000256" key="11">
    <source>
        <dbReference type="ARBA" id="ARBA00022840"/>
    </source>
</evidence>
<comment type="catalytic activity">
    <reaction evidence="1">
        <text>ATP + protein L-histidine = ADP + protein N-phospho-L-histidine.</text>
        <dbReference type="EC" id="2.7.13.3"/>
    </reaction>
</comment>
<keyword evidence="19" id="KW-1185">Reference proteome</keyword>
<feature type="transmembrane region" description="Helical" evidence="16">
    <location>
        <begin position="145"/>
        <end position="165"/>
    </location>
</feature>
<accession>A0A3N7HI63</accession>
<sequence>MIEEQHSRLPVQAAAPAFSTADAGPANGVARDQARRLRMIRVSFTNYLTATVLLSMYAAAGTVGWAVPVLYAGFTAVGNLGFAMAVRTGFNLRFKEPNLFTGQMCFAGVVAFGFLGFVPELAFLFLASTFVTGAFGLVQFNARAFLMWVSIAGLAIALVLATVWQRLTLPASTAAEAFILWVTLVCMLMRFVAVASHVGLLRGKLNEKNALLKLSLGRIEELAADLEHRVTERTAELSAANAALRSEIAERLRTEADLRRAQDELVRAGRLALLGEMSVAITHELNQPLTALRAISDNCQTLIERDRVEDLVPKLQAIARLTERMGRITAQLKLSAGRAELPFAPVQLLASVTSSLALLEQRIAVQGVSLNVAVPPDLLVLCDSYRLEQVLVNLVANALDAMRSTQHKRLSISAVPSEGRVMVRVSDTGTGLPPDVLDRMFEPFFTTKRHGEGLGLGLVISSRIVAEFGGQLRAANTPDGASFEFDLAAGTNPG</sequence>
<evidence type="ECO:0000256" key="6">
    <source>
        <dbReference type="ARBA" id="ARBA00022553"/>
    </source>
</evidence>
<keyword evidence="6" id="KW-0597">Phosphoprotein</keyword>
<dbReference type="AlphaFoldDB" id="A0A3N7HI63"/>
<dbReference type="Proteomes" id="UP000267464">
    <property type="component" value="Unassembled WGS sequence"/>
</dbReference>
<evidence type="ECO:0000256" key="4">
    <source>
        <dbReference type="ARBA" id="ARBA00022475"/>
    </source>
</evidence>
<keyword evidence="12 16" id="KW-1133">Transmembrane helix</keyword>
<evidence type="ECO:0000313" key="19">
    <source>
        <dbReference type="Proteomes" id="UP000267464"/>
    </source>
</evidence>
<keyword evidence="9" id="KW-0547">Nucleotide-binding</keyword>
<protein>
    <recommendedName>
        <fullName evidence="15">C4-dicarboxylate transport sensor protein DctB</fullName>
        <ecNumber evidence="3">2.7.13.3</ecNumber>
    </recommendedName>
</protein>
<dbReference type="InterPro" id="IPR005467">
    <property type="entry name" value="His_kinase_dom"/>
</dbReference>
<dbReference type="Gene3D" id="3.30.565.10">
    <property type="entry name" value="Histidine kinase-like ATPase, C-terminal domain"/>
    <property type="match status" value="1"/>
</dbReference>
<evidence type="ECO:0000256" key="3">
    <source>
        <dbReference type="ARBA" id="ARBA00012438"/>
    </source>
</evidence>
<dbReference type="GO" id="GO:0000155">
    <property type="term" value="F:phosphorelay sensor kinase activity"/>
    <property type="evidence" value="ECO:0007669"/>
    <property type="project" value="InterPro"/>
</dbReference>
<dbReference type="InterPro" id="IPR004358">
    <property type="entry name" value="Sig_transdc_His_kin-like_C"/>
</dbReference>
<dbReference type="PROSITE" id="PS50109">
    <property type="entry name" value="HIS_KIN"/>
    <property type="match status" value="1"/>
</dbReference>
<evidence type="ECO:0000256" key="12">
    <source>
        <dbReference type="ARBA" id="ARBA00022989"/>
    </source>
</evidence>
<keyword evidence="7" id="KW-0808">Transferase</keyword>
<keyword evidence="5" id="KW-0997">Cell inner membrane</keyword>